<comment type="caution">
    <text evidence="1">The sequence shown here is derived from an EMBL/GenBank/DDBJ whole genome shotgun (WGS) entry which is preliminary data.</text>
</comment>
<accession>A0A2H6CV75</accession>
<evidence type="ECO:0000313" key="2">
    <source>
        <dbReference type="Proteomes" id="UP000236214"/>
    </source>
</evidence>
<name>A0A2H6CV75_TETHA</name>
<organism evidence="1 2">
    <name type="scientific">Tetragenococcus halophilus subsp. halophilus</name>
    <dbReference type="NCBI Taxonomy" id="1513897"/>
    <lineage>
        <taxon>Bacteria</taxon>
        <taxon>Bacillati</taxon>
        <taxon>Bacillota</taxon>
        <taxon>Bacilli</taxon>
        <taxon>Lactobacillales</taxon>
        <taxon>Enterococcaceae</taxon>
        <taxon>Tetragenococcus</taxon>
    </lineage>
</organism>
<proteinExistence type="predicted"/>
<dbReference type="Proteomes" id="UP000236214">
    <property type="component" value="Unassembled WGS sequence"/>
</dbReference>
<evidence type="ECO:0000313" key="1">
    <source>
        <dbReference type="EMBL" id="GBD68888.1"/>
    </source>
</evidence>
<keyword evidence="2" id="KW-1185">Reference proteome</keyword>
<evidence type="ECO:0008006" key="3">
    <source>
        <dbReference type="Google" id="ProtNLM"/>
    </source>
</evidence>
<dbReference type="AlphaFoldDB" id="A0A2H6CV75"/>
<sequence>MSDSFYVPNLLQIGSTGRNSGKTTIAKQIIENEKKTHTIVALKIITISGKRGVCQRGAVGCGICTSISSGYELVKEQHTQGKKDTMQLLKAGAEKVYLLKAFEDHLQAGFLDFLKQIPADAMIVCESNSLRKYIRPGLFIMMDNQKKSVKPTAQAVYELSDEIFDSSMKTKEIGIKNTINGSFWEIKVPQKL</sequence>
<protein>
    <recommendedName>
        <fullName evidence="3">Molybdopterin-guanine dinucleotide biosynthesis protein B (MobB) domain-containing protein</fullName>
    </recommendedName>
</protein>
<reference evidence="1 2" key="1">
    <citation type="submission" date="2016-05" db="EMBL/GenBank/DDBJ databases">
        <title>Whole genome sequencing of Tetragenococcus halophilus subsp. halophilus NISL 7118.</title>
        <authorList>
            <person name="Shiwa Y."/>
            <person name="Nishimura I."/>
            <person name="Yoshikawa H."/>
            <person name="Koyama Y."/>
            <person name="Oguma T."/>
        </authorList>
    </citation>
    <scope>NUCLEOTIDE SEQUENCE [LARGE SCALE GENOMIC DNA]</scope>
    <source>
        <strain evidence="1 2">NISL 7118</strain>
    </source>
</reference>
<gene>
    <name evidence="1" type="ORF">TEHN7118_1694</name>
</gene>
<dbReference type="RefSeq" id="WP_094244039.1">
    <property type="nucleotide sequence ID" value="NZ_BDEC01000075.1"/>
</dbReference>
<dbReference type="EMBL" id="BDEC01000075">
    <property type="protein sequence ID" value="GBD68888.1"/>
    <property type="molecule type" value="Genomic_DNA"/>
</dbReference>